<dbReference type="KEGG" id="tva:5468284"/>
<protein>
    <submittedName>
        <fullName evidence="1">Uncharacterized protein</fullName>
    </submittedName>
</protein>
<gene>
    <name evidence="1" type="ORF">TVAG_476550</name>
</gene>
<reference evidence="1" key="1">
    <citation type="submission" date="2006-10" db="EMBL/GenBank/DDBJ databases">
        <authorList>
            <person name="Amadeo P."/>
            <person name="Zhao Q."/>
            <person name="Wortman J."/>
            <person name="Fraser-Liggett C."/>
            <person name="Carlton J."/>
        </authorList>
    </citation>
    <scope>NUCLEOTIDE SEQUENCE</scope>
    <source>
        <strain evidence="1">G3</strain>
    </source>
</reference>
<dbReference type="VEuPathDB" id="TrichDB:TVAG_476550"/>
<accession>A2DA78</accession>
<proteinExistence type="predicted"/>
<dbReference type="AlphaFoldDB" id="A2DA78"/>
<dbReference type="VEuPathDB" id="TrichDB:TVAGG3_0266590"/>
<evidence type="ECO:0000313" key="1">
    <source>
        <dbReference type="EMBL" id="EAY22726.1"/>
    </source>
</evidence>
<keyword evidence="2" id="KW-1185">Reference proteome</keyword>
<organism evidence="1 2">
    <name type="scientific">Trichomonas vaginalis (strain ATCC PRA-98 / G3)</name>
    <dbReference type="NCBI Taxonomy" id="412133"/>
    <lineage>
        <taxon>Eukaryota</taxon>
        <taxon>Metamonada</taxon>
        <taxon>Parabasalia</taxon>
        <taxon>Trichomonadida</taxon>
        <taxon>Trichomonadidae</taxon>
        <taxon>Trichomonas</taxon>
    </lineage>
</organism>
<reference evidence="1" key="2">
    <citation type="journal article" date="2007" name="Science">
        <title>Draft genome sequence of the sexually transmitted pathogen Trichomonas vaginalis.</title>
        <authorList>
            <person name="Carlton J.M."/>
            <person name="Hirt R.P."/>
            <person name="Silva J.C."/>
            <person name="Delcher A.L."/>
            <person name="Schatz M."/>
            <person name="Zhao Q."/>
            <person name="Wortman J.R."/>
            <person name="Bidwell S.L."/>
            <person name="Alsmark U.C.M."/>
            <person name="Besteiro S."/>
            <person name="Sicheritz-Ponten T."/>
            <person name="Noel C.J."/>
            <person name="Dacks J.B."/>
            <person name="Foster P.G."/>
            <person name="Simillion C."/>
            <person name="Van de Peer Y."/>
            <person name="Miranda-Saavedra D."/>
            <person name="Barton G.J."/>
            <person name="Westrop G.D."/>
            <person name="Mueller S."/>
            <person name="Dessi D."/>
            <person name="Fiori P.L."/>
            <person name="Ren Q."/>
            <person name="Paulsen I."/>
            <person name="Zhang H."/>
            <person name="Bastida-Corcuera F.D."/>
            <person name="Simoes-Barbosa A."/>
            <person name="Brown M.T."/>
            <person name="Hayes R.D."/>
            <person name="Mukherjee M."/>
            <person name="Okumura C.Y."/>
            <person name="Schneider R."/>
            <person name="Smith A.J."/>
            <person name="Vanacova S."/>
            <person name="Villalvazo M."/>
            <person name="Haas B.J."/>
            <person name="Pertea M."/>
            <person name="Feldblyum T.V."/>
            <person name="Utterback T.R."/>
            <person name="Shu C.L."/>
            <person name="Osoegawa K."/>
            <person name="de Jong P.J."/>
            <person name="Hrdy I."/>
            <person name="Horvathova L."/>
            <person name="Zubacova Z."/>
            <person name="Dolezal P."/>
            <person name="Malik S.B."/>
            <person name="Logsdon J.M. Jr."/>
            <person name="Henze K."/>
            <person name="Gupta A."/>
            <person name="Wang C.C."/>
            <person name="Dunne R.L."/>
            <person name="Upcroft J.A."/>
            <person name="Upcroft P."/>
            <person name="White O."/>
            <person name="Salzberg S.L."/>
            <person name="Tang P."/>
            <person name="Chiu C.-H."/>
            <person name="Lee Y.-S."/>
            <person name="Embley T.M."/>
            <person name="Coombs G.H."/>
            <person name="Mottram J.C."/>
            <person name="Tachezy J."/>
            <person name="Fraser-Liggett C.M."/>
            <person name="Johnson P.J."/>
        </authorList>
    </citation>
    <scope>NUCLEOTIDE SEQUENCE [LARGE SCALE GENOMIC DNA]</scope>
    <source>
        <strain evidence="1">G3</strain>
    </source>
</reference>
<dbReference type="EMBL" id="DS113182">
    <property type="protein sequence ID" value="EAY22726.1"/>
    <property type="molecule type" value="Genomic_DNA"/>
</dbReference>
<dbReference type="InParanoid" id="A2DA78"/>
<name>A2DA78_TRIV3</name>
<evidence type="ECO:0000313" key="2">
    <source>
        <dbReference type="Proteomes" id="UP000001542"/>
    </source>
</evidence>
<sequence length="226" mass="25173">MSVFQAYAFVIRKLYPSLEGKKLLAQVVIYIMKLIRGQNFIFCTGFNSDGSGFFSSTNTEEIANKYLLESNFLENPQAMLLLALSFCMVAGPSKLSSAISNEPLISSEGQASLRFILLLITGYPSDIPSNIYSIENGLLKIPVASQQIIGLIEADETSIQYNIGPTLSVPKEKIWIVIYKTHYSTIMCSMDNYFEYNISAIDGFKVKSLTDDDSVIRRIKNNLAKS</sequence>
<dbReference type="RefSeq" id="XP_001583712.1">
    <property type="nucleotide sequence ID" value="XM_001583662.1"/>
</dbReference>
<dbReference type="Proteomes" id="UP000001542">
    <property type="component" value="Unassembled WGS sequence"/>
</dbReference>